<keyword evidence="3 5" id="KW-1133">Transmembrane helix</keyword>
<keyword evidence="4 5" id="KW-0472">Membrane</keyword>
<evidence type="ECO:0000256" key="1">
    <source>
        <dbReference type="ARBA" id="ARBA00004141"/>
    </source>
</evidence>
<dbReference type="EMBL" id="NCKU01003782">
    <property type="protein sequence ID" value="RWS06922.1"/>
    <property type="molecule type" value="Genomic_DNA"/>
</dbReference>
<protein>
    <submittedName>
        <fullName evidence="7">Feline leukemia virus subgroup C receptor-related protein 2-like isoform X1</fullName>
    </submittedName>
</protein>
<dbReference type="Proteomes" id="UP000285301">
    <property type="component" value="Unassembled WGS sequence"/>
</dbReference>
<feature type="transmembrane region" description="Helical" evidence="5">
    <location>
        <begin position="253"/>
        <end position="275"/>
    </location>
</feature>
<dbReference type="GO" id="GO:0015232">
    <property type="term" value="F:heme transmembrane transporter activity"/>
    <property type="evidence" value="ECO:0007669"/>
    <property type="project" value="TreeGrafter"/>
</dbReference>
<dbReference type="GO" id="GO:0020037">
    <property type="term" value="F:heme binding"/>
    <property type="evidence" value="ECO:0007669"/>
    <property type="project" value="TreeGrafter"/>
</dbReference>
<reference evidence="7" key="2">
    <citation type="submission" date="2018-11" db="EMBL/GenBank/DDBJ databases">
        <title>Trombidioid mite genomics.</title>
        <authorList>
            <person name="Dong X."/>
        </authorList>
    </citation>
    <scope>NUCLEOTIDE SEQUENCE</scope>
    <source>
        <strain evidence="7">UoL-WK</strain>
    </source>
</reference>
<keyword evidence="8" id="KW-1185">Reference proteome</keyword>
<keyword evidence="2 5" id="KW-0812">Transmembrane</keyword>
<evidence type="ECO:0000256" key="5">
    <source>
        <dbReference type="SAM" id="Phobius"/>
    </source>
</evidence>
<reference evidence="7 8" key="1">
    <citation type="journal article" date="2018" name="Gigascience">
        <title>Genomes of trombidid mites reveal novel predicted allergens and laterally-transferred genes associated with secondary metabolism.</title>
        <authorList>
            <person name="Dong X."/>
            <person name="Chaisiri K."/>
            <person name="Xia D."/>
            <person name="Armstrong S.D."/>
            <person name="Fang Y."/>
            <person name="Donnelly M.J."/>
            <person name="Kadowaki T."/>
            <person name="McGarry J.W."/>
            <person name="Darby A.C."/>
            <person name="Makepeace B.L."/>
        </authorList>
    </citation>
    <scope>NUCLEOTIDE SEQUENCE [LARGE SCALE GENOMIC DNA]</scope>
    <source>
        <strain evidence="7">UoL-WK</strain>
    </source>
</reference>
<evidence type="ECO:0000313" key="8">
    <source>
        <dbReference type="Proteomes" id="UP000285301"/>
    </source>
</evidence>
<feature type="transmembrane region" description="Helical" evidence="5">
    <location>
        <begin position="86"/>
        <end position="106"/>
    </location>
</feature>
<proteinExistence type="predicted"/>
<dbReference type="InterPro" id="IPR036259">
    <property type="entry name" value="MFS_trans_sf"/>
</dbReference>
<feature type="transmembrane region" description="Helical" evidence="5">
    <location>
        <begin position="156"/>
        <end position="182"/>
    </location>
</feature>
<evidence type="ECO:0000256" key="4">
    <source>
        <dbReference type="ARBA" id="ARBA00023136"/>
    </source>
</evidence>
<dbReference type="GO" id="GO:0097037">
    <property type="term" value="P:heme export"/>
    <property type="evidence" value="ECO:0007669"/>
    <property type="project" value="TreeGrafter"/>
</dbReference>
<evidence type="ECO:0000313" key="7">
    <source>
        <dbReference type="EMBL" id="RWS06979.1"/>
    </source>
</evidence>
<name>A0A3S3RWC1_9ACAR</name>
<dbReference type="InterPro" id="IPR049680">
    <property type="entry name" value="FLVCR1-2_SLC49-like"/>
</dbReference>
<feature type="transmembrane region" description="Helical" evidence="5">
    <location>
        <begin position="214"/>
        <end position="241"/>
    </location>
</feature>
<dbReference type="PANTHER" id="PTHR10924:SF4">
    <property type="entry name" value="GH15861P"/>
    <property type="match status" value="1"/>
</dbReference>
<keyword evidence="7" id="KW-0675">Receptor</keyword>
<evidence type="ECO:0000313" key="6">
    <source>
        <dbReference type="EMBL" id="RWS06922.1"/>
    </source>
</evidence>
<feature type="transmembrane region" description="Helical" evidence="5">
    <location>
        <begin position="189"/>
        <end position="208"/>
    </location>
</feature>
<gene>
    <name evidence="7" type="ORF">B4U79_18233</name>
    <name evidence="6" type="ORF">B4U79_18237</name>
</gene>
<dbReference type="EMBL" id="NCKU01003756">
    <property type="protein sequence ID" value="RWS06979.1"/>
    <property type="molecule type" value="Genomic_DNA"/>
</dbReference>
<evidence type="ECO:0000256" key="3">
    <source>
        <dbReference type="ARBA" id="ARBA00022989"/>
    </source>
</evidence>
<dbReference type="Gene3D" id="1.20.1250.20">
    <property type="entry name" value="MFS general substrate transporter like domains"/>
    <property type="match status" value="2"/>
</dbReference>
<dbReference type="SUPFAM" id="SSF103473">
    <property type="entry name" value="MFS general substrate transporter"/>
    <property type="match status" value="1"/>
</dbReference>
<evidence type="ECO:0000256" key="2">
    <source>
        <dbReference type="ARBA" id="ARBA00022692"/>
    </source>
</evidence>
<dbReference type="PANTHER" id="PTHR10924">
    <property type="entry name" value="MAJOR FACILITATOR SUPERFAMILY PROTEIN-RELATED"/>
    <property type="match status" value="1"/>
</dbReference>
<feature type="transmembrane region" description="Helical" evidence="5">
    <location>
        <begin position="59"/>
        <end position="80"/>
    </location>
</feature>
<sequence length="350" mass="38594">MLSAGFQATLYVGMANIITKFYTISFFAVSFTLVVISLVELLSSYFLDFIAARIGFKSAMIISAMLNALGACVKCISVNINFFSILLIGQIFVAASLQFNYVLIPLLGKTWFKRNELITMQGIVISCFPAGSLIAVQESGIFATLNQSLFNVFNDAPRITIIAGVLLCLGGILGSIISGFILKKFHKYRITLAIIILLLTLFYVLFTIGLRLKIVSLIFISSFFIGATSLAALNIVLVFVVEVTYPIKEAKSTGVAMGAQNLMVFIIVPIVSYLISTYGAVNGNILFPAFGAIAFFSVLFVKENLRRRQANLAVEITETLSLLERNEDDFDELIYCLQNYSKFRLIGQRI</sequence>
<dbReference type="AlphaFoldDB" id="A0A3S3RWC1"/>
<dbReference type="GO" id="GO:0016020">
    <property type="term" value="C:membrane"/>
    <property type="evidence" value="ECO:0007669"/>
    <property type="project" value="UniProtKB-SubCell"/>
</dbReference>
<feature type="transmembrane region" description="Helical" evidence="5">
    <location>
        <begin position="281"/>
        <end position="301"/>
    </location>
</feature>
<dbReference type="OrthoDB" id="422206at2759"/>
<comment type="caution">
    <text evidence="7">The sequence shown here is derived from an EMBL/GenBank/DDBJ whole genome shotgun (WGS) entry which is preliminary data.</text>
</comment>
<accession>A0A3S3RWC1</accession>
<comment type="subcellular location">
    <subcellularLocation>
        <location evidence="1">Membrane</location>
        <topology evidence="1">Multi-pass membrane protein</topology>
    </subcellularLocation>
</comment>
<feature type="transmembrane region" description="Helical" evidence="5">
    <location>
        <begin position="25"/>
        <end position="47"/>
    </location>
</feature>
<organism evidence="7 8">
    <name type="scientific">Dinothrombium tinctorium</name>
    <dbReference type="NCBI Taxonomy" id="1965070"/>
    <lineage>
        <taxon>Eukaryota</taxon>
        <taxon>Metazoa</taxon>
        <taxon>Ecdysozoa</taxon>
        <taxon>Arthropoda</taxon>
        <taxon>Chelicerata</taxon>
        <taxon>Arachnida</taxon>
        <taxon>Acari</taxon>
        <taxon>Acariformes</taxon>
        <taxon>Trombidiformes</taxon>
        <taxon>Prostigmata</taxon>
        <taxon>Anystina</taxon>
        <taxon>Parasitengona</taxon>
        <taxon>Trombidioidea</taxon>
        <taxon>Trombidiidae</taxon>
        <taxon>Dinothrombium</taxon>
    </lineage>
</organism>